<comment type="caution">
    <text evidence="5">The sequence shown here is derived from an EMBL/GenBank/DDBJ whole genome shotgun (WGS) entry which is preliminary data.</text>
</comment>
<dbReference type="GO" id="GO:0030513">
    <property type="term" value="P:positive regulation of BMP signaling pathway"/>
    <property type="evidence" value="ECO:0007669"/>
    <property type="project" value="TreeGrafter"/>
</dbReference>
<keyword evidence="6" id="KW-1185">Reference proteome</keyword>
<dbReference type="PANTHER" id="PTHR46698">
    <property type="entry name" value="CROSSVEINLESS 2"/>
    <property type="match status" value="1"/>
</dbReference>
<comment type="subcellular location">
    <subcellularLocation>
        <location evidence="1">Secreted</location>
    </subcellularLocation>
</comment>
<dbReference type="SMART" id="SM00214">
    <property type="entry name" value="VWC"/>
    <property type="match status" value="2"/>
</dbReference>
<proteinExistence type="predicted"/>
<dbReference type="PANTHER" id="PTHR46698:SF6">
    <property type="entry name" value="KIELIN_CHORDIN-LIKE PROTEIN"/>
    <property type="match status" value="1"/>
</dbReference>
<dbReference type="InterPro" id="IPR001007">
    <property type="entry name" value="VWF_dom"/>
</dbReference>
<evidence type="ECO:0000256" key="3">
    <source>
        <dbReference type="ARBA" id="ARBA00022729"/>
    </source>
</evidence>
<protein>
    <recommendedName>
        <fullName evidence="4">VWFC domain-containing protein</fullName>
    </recommendedName>
</protein>
<evidence type="ECO:0000313" key="5">
    <source>
        <dbReference type="EMBL" id="CAL1547509.1"/>
    </source>
</evidence>
<sequence>MLLIDGETVPDPNDNCQICKCDVGSVKCHSVSCPAVSCTNPIQDGCCPSCAGCDYRGNRYKNYTVIDDADRCRTCVCQSGNVKCVANPCPPVTCEHPHFGQCCDECTNCLYKGVLYRDGQKFPDPN</sequence>
<keyword evidence="3" id="KW-0732">Signal</keyword>
<dbReference type="SUPFAM" id="SSF57603">
    <property type="entry name" value="FnI-like domain"/>
    <property type="match status" value="2"/>
</dbReference>
<dbReference type="EMBL" id="CAXITT010000994">
    <property type="protein sequence ID" value="CAL1547509.1"/>
    <property type="molecule type" value="Genomic_DNA"/>
</dbReference>
<dbReference type="GO" id="GO:0005576">
    <property type="term" value="C:extracellular region"/>
    <property type="evidence" value="ECO:0007669"/>
    <property type="project" value="UniProtKB-SubCell"/>
</dbReference>
<dbReference type="Gene3D" id="6.20.200.20">
    <property type="match status" value="2"/>
</dbReference>
<dbReference type="Proteomes" id="UP001497497">
    <property type="component" value="Unassembled WGS sequence"/>
</dbReference>
<feature type="domain" description="VWFC" evidence="4">
    <location>
        <begin position="51"/>
        <end position="107"/>
    </location>
</feature>
<feature type="non-terminal residue" evidence="5">
    <location>
        <position position="126"/>
    </location>
</feature>
<organism evidence="5 6">
    <name type="scientific">Lymnaea stagnalis</name>
    <name type="common">Great pond snail</name>
    <name type="synonym">Helix stagnalis</name>
    <dbReference type="NCBI Taxonomy" id="6523"/>
    <lineage>
        <taxon>Eukaryota</taxon>
        <taxon>Metazoa</taxon>
        <taxon>Spiralia</taxon>
        <taxon>Lophotrochozoa</taxon>
        <taxon>Mollusca</taxon>
        <taxon>Gastropoda</taxon>
        <taxon>Heterobranchia</taxon>
        <taxon>Euthyneura</taxon>
        <taxon>Panpulmonata</taxon>
        <taxon>Hygrophila</taxon>
        <taxon>Lymnaeoidea</taxon>
        <taxon>Lymnaeidae</taxon>
        <taxon>Lymnaea</taxon>
    </lineage>
</organism>
<keyword evidence="2" id="KW-0964">Secreted</keyword>
<dbReference type="AlphaFoldDB" id="A0AAV2IQE7"/>
<accession>A0AAV2IQE7</accession>
<reference evidence="5 6" key="1">
    <citation type="submission" date="2024-04" db="EMBL/GenBank/DDBJ databases">
        <authorList>
            <consortium name="Genoscope - CEA"/>
            <person name="William W."/>
        </authorList>
    </citation>
    <scope>NUCLEOTIDE SEQUENCE [LARGE SCALE GENOMIC DNA]</scope>
</reference>
<dbReference type="Pfam" id="PF00093">
    <property type="entry name" value="VWC"/>
    <property type="match status" value="1"/>
</dbReference>
<evidence type="ECO:0000256" key="1">
    <source>
        <dbReference type="ARBA" id="ARBA00004613"/>
    </source>
</evidence>
<evidence type="ECO:0000313" key="6">
    <source>
        <dbReference type="Proteomes" id="UP001497497"/>
    </source>
</evidence>
<evidence type="ECO:0000256" key="2">
    <source>
        <dbReference type="ARBA" id="ARBA00022525"/>
    </source>
</evidence>
<name>A0AAV2IQE7_LYMST</name>
<evidence type="ECO:0000259" key="4">
    <source>
        <dbReference type="PROSITE" id="PS50184"/>
    </source>
</evidence>
<dbReference type="PROSITE" id="PS50184">
    <property type="entry name" value="VWFC_2"/>
    <property type="match status" value="1"/>
</dbReference>
<gene>
    <name evidence="5" type="ORF">GSLYS_00020826001</name>
</gene>
<dbReference type="InterPro" id="IPR052424">
    <property type="entry name" value="Kielin_Chordin-BMP_Reg"/>
</dbReference>